<protein>
    <submittedName>
        <fullName evidence="6">Aspartate aminotransferase</fullName>
    </submittedName>
</protein>
<sequence>MFAYSGMTETMVDALASKHSIYMTRNGRISMAGVNTHNVHRLATAMHDVITTVK</sequence>
<dbReference type="GO" id="GO:0004069">
    <property type="term" value="F:L-aspartate:2-oxoglutarate aminotransferase activity"/>
    <property type="evidence" value="ECO:0007669"/>
    <property type="project" value="TreeGrafter"/>
</dbReference>
<comment type="subunit">
    <text evidence="2">Homodimer.</text>
</comment>
<dbReference type="SUPFAM" id="SSF53383">
    <property type="entry name" value="PLP-dependent transferases"/>
    <property type="match status" value="1"/>
</dbReference>
<evidence type="ECO:0000256" key="3">
    <source>
        <dbReference type="ARBA" id="ARBA00022576"/>
    </source>
</evidence>
<evidence type="ECO:0000256" key="1">
    <source>
        <dbReference type="ARBA" id="ARBA00001933"/>
    </source>
</evidence>
<keyword evidence="3 6" id="KW-0032">Aminotransferase</keyword>
<evidence type="ECO:0000256" key="2">
    <source>
        <dbReference type="ARBA" id="ARBA00011738"/>
    </source>
</evidence>
<dbReference type="Gene3D" id="3.90.1150.10">
    <property type="entry name" value="Aspartate Aminotransferase, domain 1"/>
    <property type="match status" value="1"/>
</dbReference>
<name>A0A699Z372_HAELA</name>
<dbReference type="Proteomes" id="UP000485058">
    <property type="component" value="Unassembled WGS sequence"/>
</dbReference>
<dbReference type="InterPro" id="IPR000796">
    <property type="entry name" value="Asp_trans"/>
</dbReference>
<dbReference type="PANTHER" id="PTHR11879:SF54">
    <property type="entry name" value="ASPARTATE AMINOTRANSFERASE, MITOCHONDRIAL"/>
    <property type="match status" value="1"/>
</dbReference>
<comment type="cofactor">
    <cofactor evidence="1">
        <name>pyridoxal 5'-phosphate</name>
        <dbReference type="ChEBI" id="CHEBI:597326"/>
    </cofactor>
</comment>
<keyword evidence="4 6" id="KW-0808">Transferase</keyword>
<evidence type="ECO:0000256" key="5">
    <source>
        <dbReference type="ARBA" id="ARBA00022898"/>
    </source>
</evidence>
<dbReference type="EMBL" id="BLLF01000269">
    <property type="protein sequence ID" value="GFH09852.1"/>
    <property type="molecule type" value="Genomic_DNA"/>
</dbReference>
<dbReference type="GO" id="GO:0005739">
    <property type="term" value="C:mitochondrion"/>
    <property type="evidence" value="ECO:0007669"/>
    <property type="project" value="TreeGrafter"/>
</dbReference>
<evidence type="ECO:0000256" key="4">
    <source>
        <dbReference type="ARBA" id="ARBA00022679"/>
    </source>
</evidence>
<comment type="caution">
    <text evidence="6">The sequence shown here is derived from an EMBL/GenBank/DDBJ whole genome shotgun (WGS) entry which is preliminary data.</text>
</comment>
<accession>A0A699Z372</accession>
<evidence type="ECO:0000313" key="6">
    <source>
        <dbReference type="EMBL" id="GFH09852.1"/>
    </source>
</evidence>
<dbReference type="InterPro" id="IPR015424">
    <property type="entry name" value="PyrdxlP-dep_Trfase"/>
</dbReference>
<keyword evidence="5" id="KW-0663">Pyridoxal phosphate</keyword>
<reference evidence="6 7" key="1">
    <citation type="submission" date="2020-02" db="EMBL/GenBank/DDBJ databases">
        <title>Draft genome sequence of Haematococcus lacustris strain NIES-144.</title>
        <authorList>
            <person name="Morimoto D."/>
            <person name="Nakagawa S."/>
            <person name="Yoshida T."/>
            <person name="Sawayama S."/>
        </authorList>
    </citation>
    <scope>NUCLEOTIDE SEQUENCE [LARGE SCALE GENOMIC DNA]</scope>
    <source>
        <strain evidence="6 7">NIES-144</strain>
    </source>
</reference>
<feature type="non-terminal residue" evidence="6">
    <location>
        <position position="1"/>
    </location>
</feature>
<gene>
    <name evidence="6" type="ORF">HaLaN_05074</name>
</gene>
<dbReference type="PANTHER" id="PTHR11879">
    <property type="entry name" value="ASPARTATE AMINOTRANSFERASE"/>
    <property type="match status" value="1"/>
</dbReference>
<evidence type="ECO:0000313" key="7">
    <source>
        <dbReference type="Proteomes" id="UP000485058"/>
    </source>
</evidence>
<proteinExistence type="predicted"/>
<dbReference type="AlphaFoldDB" id="A0A699Z372"/>
<keyword evidence="7" id="KW-1185">Reference proteome</keyword>
<dbReference type="InterPro" id="IPR015422">
    <property type="entry name" value="PyrdxlP-dep_Trfase_small"/>
</dbReference>
<dbReference type="GO" id="GO:0006520">
    <property type="term" value="P:amino acid metabolic process"/>
    <property type="evidence" value="ECO:0007669"/>
    <property type="project" value="InterPro"/>
</dbReference>
<organism evidence="6 7">
    <name type="scientific">Haematococcus lacustris</name>
    <name type="common">Green alga</name>
    <name type="synonym">Haematococcus pluvialis</name>
    <dbReference type="NCBI Taxonomy" id="44745"/>
    <lineage>
        <taxon>Eukaryota</taxon>
        <taxon>Viridiplantae</taxon>
        <taxon>Chlorophyta</taxon>
        <taxon>core chlorophytes</taxon>
        <taxon>Chlorophyceae</taxon>
        <taxon>CS clade</taxon>
        <taxon>Chlamydomonadales</taxon>
        <taxon>Haematococcaceae</taxon>
        <taxon>Haematococcus</taxon>
    </lineage>
</organism>